<dbReference type="PANTHER" id="PTHR21016">
    <property type="entry name" value="BETA-AMYLOID BINDING PROTEIN-RELATED"/>
    <property type="match status" value="1"/>
</dbReference>
<comment type="subcellular location">
    <subcellularLocation>
        <location evidence="1">Membrane</location>
        <topology evidence="1">Multi-pass membrane protein</topology>
    </subcellularLocation>
</comment>
<evidence type="ECO:0000256" key="2">
    <source>
        <dbReference type="ARBA" id="ARBA00008284"/>
    </source>
</evidence>
<feature type="transmembrane region" description="Helical" evidence="7">
    <location>
        <begin position="33"/>
        <end position="57"/>
    </location>
</feature>
<keyword evidence="3 7" id="KW-0812">Transmembrane</keyword>
<evidence type="ECO:0000313" key="10">
    <source>
        <dbReference type="Proteomes" id="UP000816034"/>
    </source>
</evidence>
<dbReference type="AlphaFoldDB" id="A0AA88GSX9"/>
<keyword evidence="10" id="KW-1185">Reference proteome</keyword>
<evidence type="ECO:0000259" key="8">
    <source>
        <dbReference type="Pfam" id="PF05154"/>
    </source>
</evidence>
<organism evidence="9 10">
    <name type="scientific">Naegleria lovaniensis</name>
    <name type="common">Amoeba</name>
    <dbReference type="NCBI Taxonomy" id="51637"/>
    <lineage>
        <taxon>Eukaryota</taxon>
        <taxon>Discoba</taxon>
        <taxon>Heterolobosea</taxon>
        <taxon>Tetramitia</taxon>
        <taxon>Eutetramitia</taxon>
        <taxon>Vahlkampfiidae</taxon>
        <taxon>Naegleria</taxon>
    </lineage>
</organism>
<feature type="transmembrane region" description="Helical" evidence="7">
    <location>
        <begin position="6"/>
        <end position="26"/>
    </location>
</feature>
<keyword evidence="4 7" id="KW-1133">Transmembrane helix</keyword>
<reference evidence="9 10" key="1">
    <citation type="journal article" date="2018" name="BMC Genomics">
        <title>The genome of Naegleria lovaniensis, the basis for a comparative approach to unravel pathogenicity factors of the human pathogenic amoeba N. fowleri.</title>
        <authorList>
            <person name="Liechti N."/>
            <person name="Schurch N."/>
            <person name="Bruggmann R."/>
            <person name="Wittwer M."/>
        </authorList>
    </citation>
    <scope>NUCLEOTIDE SEQUENCE [LARGE SCALE GENOMIC DNA]</scope>
    <source>
        <strain evidence="9 10">ATCC 30569</strain>
    </source>
</reference>
<dbReference type="InterPro" id="IPR007829">
    <property type="entry name" value="TM2"/>
</dbReference>
<dbReference type="PANTHER" id="PTHR21016:SF25">
    <property type="entry name" value="TM2 DOMAIN-CONTAINING PROTEIN DDB_G0277895-RELATED"/>
    <property type="match status" value="1"/>
</dbReference>
<evidence type="ECO:0000313" key="9">
    <source>
        <dbReference type="EMBL" id="KAG2386447.1"/>
    </source>
</evidence>
<gene>
    <name evidence="9" type="ORF">C9374_002191</name>
</gene>
<sequence length="304" mass="35107">MKDLLLAYVCWMTACVGLCGIHRFYLNSPLMGFIYLFTLGLFGLGQLMDLFLIPSLVESCNLRVMNNYHGGAGNIGQNHNTGAHYYSLFGGGAHSQPGITFSFGHHHHQPQAYIPPNQEGGQETSSREGQQEEQEQPQEYVPPQHSNNSFNFGFNPGGGISVMVNGQPVDLSQGGTFFMNENGIIEGGGEDEFGDGGIGYTPSRNDRMFEEQARRNRDHFDQLNRQRMMDQQRRDMENHQRIMRENNRRHMETTQRVHQMNMQNMNRIHEQNRNMVFQQQQRMQFQNNLNNTMRMHQMNTFPRR</sequence>
<dbReference type="RefSeq" id="XP_044550439.1">
    <property type="nucleotide sequence ID" value="XM_044691582.1"/>
</dbReference>
<evidence type="ECO:0000256" key="4">
    <source>
        <dbReference type="ARBA" id="ARBA00022989"/>
    </source>
</evidence>
<feature type="domain" description="TM2" evidence="8">
    <location>
        <begin position="2"/>
        <end position="51"/>
    </location>
</feature>
<dbReference type="Proteomes" id="UP000816034">
    <property type="component" value="Unassembled WGS sequence"/>
</dbReference>
<feature type="region of interest" description="Disordered" evidence="6">
    <location>
        <begin position="110"/>
        <end position="154"/>
    </location>
</feature>
<evidence type="ECO:0000256" key="5">
    <source>
        <dbReference type="ARBA" id="ARBA00023136"/>
    </source>
</evidence>
<evidence type="ECO:0000256" key="6">
    <source>
        <dbReference type="SAM" id="MobiDB-lite"/>
    </source>
</evidence>
<name>A0AA88GSX9_NAELO</name>
<evidence type="ECO:0000256" key="1">
    <source>
        <dbReference type="ARBA" id="ARBA00004141"/>
    </source>
</evidence>
<dbReference type="GO" id="GO:0016020">
    <property type="term" value="C:membrane"/>
    <property type="evidence" value="ECO:0007669"/>
    <property type="project" value="UniProtKB-SubCell"/>
</dbReference>
<dbReference type="PROSITE" id="PS51257">
    <property type="entry name" value="PROKAR_LIPOPROTEIN"/>
    <property type="match status" value="1"/>
</dbReference>
<dbReference type="Pfam" id="PF05154">
    <property type="entry name" value="TM2"/>
    <property type="match status" value="1"/>
</dbReference>
<proteinExistence type="inferred from homology"/>
<dbReference type="InterPro" id="IPR050932">
    <property type="entry name" value="TM2D1-3-like"/>
</dbReference>
<evidence type="ECO:0000256" key="3">
    <source>
        <dbReference type="ARBA" id="ARBA00022692"/>
    </source>
</evidence>
<dbReference type="GeneID" id="68094647"/>
<comment type="caution">
    <text evidence="9">The sequence shown here is derived from an EMBL/GenBank/DDBJ whole genome shotgun (WGS) entry which is preliminary data.</text>
</comment>
<comment type="similarity">
    <text evidence="2">Belongs to the TM2 family.</text>
</comment>
<accession>A0AA88GSX9</accession>
<protein>
    <recommendedName>
        <fullName evidence="8">TM2 domain-containing protein</fullName>
    </recommendedName>
</protein>
<evidence type="ECO:0000256" key="7">
    <source>
        <dbReference type="SAM" id="Phobius"/>
    </source>
</evidence>
<keyword evidence="5 7" id="KW-0472">Membrane</keyword>
<dbReference type="EMBL" id="PYSW02000015">
    <property type="protein sequence ID" value="KAG2386447.1"/>
    <property type="molecule type" value="Genomic_DNA"/>
</dbReference>